<dbReference type="EMBL" id="PIPM01000001">
    <property type="protein sequence ID" value="RUO36510.1"/>
    <property type="molecule type" value="Genomic_DNA"/>
</dbReference>
<sequence length="91" mass="10475">MEILHLMVPIAVILVIIAIALFFWAVRTGQFDDLERQGFNILLDEEQKKPMKHAEKSEDEDEAASRNRNKSSQLIESAEDSSTQKCEKNRE</sequence>
<evidence type="ECO:0000313" key="3">
    <source>
        <dbReference type="EMBL" id="RUO36510.1"/>
    </source>
</evidence>
<comment type="caution">
    <text evidence="3">The sequence shown here is derived from an EMBL/GenBank/DDBJ whole genome shotgun (WGS) entry which is preliminary data.</text>
</comment>
<keyword evidence="2" id="KW-0812">Transmembrane</keyword>
<feature type="region of interest" description="Disordered" evidence="1">
    <location>
        <begin position="45"/>
        <end position="91"/>
    </location>
</feature>
<protein>
    <submittedName>
        <fullName evidence="3">Cbb3-type cytochrome oxidase assembly protein CcoS</fullName>
    </submittedName>
</protein>
<evidence type="ECO:0000313" key="4">
    <source>
        <dbReference type="Proteomes" id="UP000288405"/>
    </source>
</evidence>
<gene>
    <name evidence="3" type="primary">ccoS</name>
    <name evidence="3" type="ORF">CWE11_01460</name>
</gene>
<dbReference type="PANTHER" id="PTHR41532">
    <property type="entry name" value="FIXS PROTEIN"/>
    <property type="match status" value="1"/>
</dbReference>
<organism evidence="3 4">
    <name type="scientific">Aliidiomarina sanyensis</name>
    <dbReference type="NCBI Taxonomy" id="1249555"/>
    <lineage>
        <taxon>Bacteria</taxon>
        <taxon>Pseudomonadati</taxon>
        <taxon>Pseudomonadota</taxon>
        <taxon>Gammaproteobacteria</taxon>
        <taxon>Alteromonadales</taxon>
        <taxon>Idiomarinaceae</taxon>
        <taxon>Aliidiomarina</taxon>
    </lineage>
</organism>
<name>A0A432WRV7_9GAMM</name>
<dbReference type="AlphaFoldDB" id="A0A432WRV7"/>
<accession>A0A432WRV7</accession>
<feature type="transmembrane region" description="Helical" evidence="2">
    <location>
        <begin position="6"/>
        <end position="26"/>
    </location>
</feature>
<dbReference type="OrthoDB" id="9802763at2"/>
<feature type="compositionally biased region" description="Basic and acidic residues" evidence="1">
    <location>
        <begin position="45"/>
        <end position="56"/>
    </location>
</feature>
<keyword evidence="2" id="KW-1133">Transmembrane helix</keyword>
<keyword evidence="2" id="KW-0472">Membrane</keyword>
<reference evidence="3 4" key="1">
    <citation type="journal article" date="2011" name="Front. Microbiol.">
        <title>Genomic signatures of strain selection and enhancement in Bacillus atrophaeus var. globigii, a historical biowarfare simulant.</title>
        <authorList>
            <person name="Gibbons H.S."/>
            <person name="Broomall S.M."/>
            <person name="McNew L.A."/>
            <person name="Daligault H."/>
            <person name="Chapman C."/>
            <person name="Bruce D."/>
            <person name="Karavis M."/>
            <person name="Krepps M."/>
            <person name="McGregor P.A."/>
            <person name="Hong C."/>
            <person name="Park K.H."/>
            <person name="Akmal A."/>
            <person name="Feldman A."/>
            <person name="Lin J.S."/>
            <person name="Chang W.E."/>
            <person name="Higgs B.W."/>
            <person name="Demirev P."/>
            <person name="Lindquist J."/>
            <person name="Liem A."/>
            <person name="Fochler E."/>
            <person name="Read T.D."/>
            <person name="Tapia R."/>
            <person name="Johnson S."/>
            <person name="Bishop-Lilly K.A."/>
            <person name="Detter C."/>
            <person name="Han C."/>
            <person name="Sozhamannan S."/>
            <person name="Rosenzweig C.N."/>
            <person name="Skowronski E.W."/>
        </authorList>
    </citation>
    <scope>NUCLEOTIDE SEQUENCE [LARGE SCALE GENOMIC DNA]</scope>
    <source>
        <strain evidence="3 4">GYP-17</strain>
    </source>
</reference>
<dbReference type="Pfam" id="PF03597">
    <property type="entry name" value="FixS"/>
    <property type="match status" value="1"/>
</dbReference>
<proteinExistence type="predicted"/>
<dbReference type="RefSeq" id="WP_126775822.1">
    <property type="nucleotide sequence ID" value="NZ_PIPM01000001.1"/>
</dbReference>
<dbReference type="PANTHER" id="PTHR41532:SF1">
    <property type="entry name" value="FIXS PROTEIN"/>
    <property type="match status" value="1"/>
</dbReference>
<dbReference type="NCBIfam" id="TIGR00847">
    <property type="entry name" value="ccoS"/>
    <property type="match status" value="1"/>
</dbReference>
<keyword evidence="4" id="KW-1185">Reference proteome</keyword>
<evidence type="ECO:0000256" key="2">
    <source>
        <dbReference type="SAM" id="Phobius"/>
    </source>
</evidence>
<feature type="compositionally biased region" description="Polar residues" evidence="1">
    <location>
        <begin position="70"/>
        <end position="84"/>
    </location>
</feature>
<evidence type="ECO:0000256" key="1">
    <source>
        <dbReference type="SAM" id="MobiDB-lite"/>
    </source>
</evidence>
<dbReference type="InterPro" id="IPR004714">
    <property type="entry name" value="Cyt_oxidase_maturation_cbb3"/>
</dbReference>
<dbReference type="Proteomes" id="UP000288405">
    <property type="component" value="Unassembled WGS sequence"/>
</dbReference>